<sequence length="105" mass="11512">MDLSNMSSADLRNLQEQVKRELKQRESQDLAKAREQILAIAQSVGVPLKELVGSGSGGTRAKTGSVAPRYRNPADPSQLWTGRGRQPKWVKEWVDAGKDIAGLKV</sequence>
<dbReference type="GO" id="GO:0003681">
    <property type="term" value="F:bent DNA binding"/>
    <property type="evidence" value="ECO:0007669"/>
    <property type="project" value="TreeGrafter"/>
</dbReference>
<gene>
    <name evidence="7" type="ORF">GTP90_07540</name>
</gene>
<dbReference type="Gene3D" id="4.10.430.10">
    <property type="entry name" value="Histone-like protein H-NS, C-terminal domain"/>
    <property type="match status" value="1"/>
</dbReference>
<dbReference type="GO" id="GO:0005829">
    <property type="term" value="C:cytosol"/>
    <property type="evidence" value="ECO:0007669"/>
    <property type="project" value="TreeGrafter"/>
</dbReference>
<protein>
    <submittedName>
        <fullName evidence="7">H-NS histone family protein</fullName>
    </submittedName>
</protein>
<dbReference type="SUPFAM" id="SSF81273">
    <property type="entry name" value="H-NS histone-like proteins"/>
    <property type="match status" value="1"/>
</dbReference>
<evidence type="ECO:0000256" key="4">
    <source>
        <dbReference type="ARBA" id="ARBA00023125"/>
    </source>
</evidence>
<dbReference type="InterPro" id="IPR037150">
    <property type="entry name" value="H-NS_C_dom_sf"/>
</dbReference>
<dbReference type="SMART" id="SM00528">
    <property type="entry name" value="HNS"/>
    <property type="match status" value="1"/>
</dbReference>
<keyword evidence="3" id="KW-0963">Cytoplasm</keyword>
<keyword evidence="4" id="KW-0238">DNA-binding</keyword>
<accession>A0A845GKR9</accession>
<dbReference type="InterPro" id="IPR027444">
    <property type="entry name" value="H-NS_C_dom"/>
</dbReference>
<comment type="subcellular location">
    <subcellularLocation>
        <location evidence="1">Cytoplasm</location>
        <location evidence="1">Nucleoid</location>
    </subcellularLocation>
</comment>
<dbReference type="GO" id="GO:0032993">
    <property type="term" value="C:protein-DNA complex"/>
    <property type="evidence" value="ECO:0007669"/>
    <property type="project" value="TreeGrafter"/>
</dbReference>
<dbReference type="Pfam" id="PF00816">
    <property type="entry name" value="Histone_HNS"/>
    <property type="match status" value="1"/>
</dbReference>
<feature type="region of interest" description="Disordered" evidence="5">
    <location>
        <begin position="51"/>
        <end position="83"/>
    </location>
</feature>
<dbReference type="AlphaFoldDB" id="A0A845GKR9"/>
<feature type="domain" description="DNA-binding protein H-NS-like C-terminal" evidence="6">
    <location>
        <begin position="60"/>
        <end position="105"/>
    </location>
</feature>
<dbReference type="GO" id="GO:0003680">
    <property type="term" value="F:minor groove of adenine-thymine-rich DNA binding"/>
    <property type="evidence" value="ECO:0007669"/>
    <property type="project" value="TreeGrafter"/>
</dbReference>
<organism evidence="7 8">
    <name type="scientific">Duganella vulcania</name>
    <dbReference type="NCBI Taxonomy" id="2692166"/>
    <lineage>
        <taxon>Bacteria</taxon>
        <taxon>Pseudomonadati</taxon>
        <taxon>Pseudomonadota</taxon>
        <taxon>Betaproteobacteria</taxon>
        <taxon>Burkholderiales</taxon>
        <taxon>Oxalobacteraceae</taxon>
        <taxon>Telluria group</taxon>
        <taxon>Duganella</taxon>
    </lineage>
</organism>
<evidence type="ECO:0000256" key="2">
    <source>
        <dbReference type="ARBA" id="ARBA00010610"/>
    </source>
</evidence>
<evidence type="ECO:0000256" key="5">
    <source>
        <dbReference type="SAM" id="MobiDB-lite"/>
    </source>
</evidence>
<dbReference type="GO" id="GO:0001217">
    <property type="term" value="F:DNA-binding transcription repressor activity"/>
    <property type="evidence" value="ECO:0007669"/>
    <property type="project" value="TreeGrafter"/>
</dbReference>
<dbReference type="EMBL" id="WWCX01000007">
    <property type="protein sequence ID" value="MYM93708.1"/>
    <property type="molecule type" value="Genomic_DNA"/>
</dbReference>
<dbReference type="RefSeq" id="WP_161082919.1">
    <property type="nucleotide sequence ID" value="NZ_WWCX01000007.1"/>
</dbReference>
<evidence type="ECO:0000259" key="6">
    <source>
        <dbReference type="SMART" id="SM00528"/>
    </source>
</evidence>
<evidence type="ECO:0000256" key="3">
    <source>
        <dbReference type="ARBA" id="ARBA00022490"/>
    </source>
</evidence>
<dbReference type="Proteomes" id="UP000447355">
    <property type="component" value="Unassembled WGS sequence"/>
</dbReference>
<dbReference type="GO" id="GO:0009295">
    <property type="term" value="C:nucleoid"/>
    <property type="evidence" value="ECO:0007669"/>
    <property type="project" value="UniProtKB-SubCell"/>
</dbReference>
<comment type="caution">
    <text evidence="7">The sequence shown here is derived from an EMBL/GenBank/DDBJ whole genome shotgun (WGS) entry which is preliminary data.</text>
</comment>
<dbReference type="PANTHER" id="PTHR38097">
    <property type="match status" value="1"/>
</dbReference>
<evidence type="ECO:0000313" key="7">
    <source>
        <dbReference type="EMBL" id="MYM93708.1"/>
    </source>
</evidence>
<reference evidence="7" key="1">
    <citation type="submission" date="2019-12" db="EMBL/GenBank/DDBJ databases">
        <title>Novel species isolated from a subtropical stream in China.</title>
        <authorList>
            <person name="Lu H."/>
        </authorList>
    </citation>
    <scope>NUCLEOTIDE SEQUENCE [LARGE SCALE GENOMIC DNA]</scope>
    <source>
        <strain evidence="7">FT81W</strain>
    </source>
</reference>
<dbReference type="PANTHER" id="PTHR38097:SF2">
    <property type="entry name" value="DNA-BINDING PROTEIN STPA"/>
    <property type="match status" value="1"/>
</dbReference>
<name>A0A845GKR9_9BURK</name>
<evidence type="ECO:0000256" key="1">
    <source>
        <dbReference type="ARBA" id="ARBA00004453"/>
    </source>
</evidence>
<dbReference type="GO" id="GO:0000976">
    <property type="term" value="F:transcription cis-regulatory region binding"/>
    <property type="evidence" value="ECO:0007669"/>
    <property type="project" value="TreeGrafter"/>
</dbReference>
<proteinExistence type="inferred from homology"/>
<evidence type="ECO:0000313" key="8">
    <source>
        <dbReference type="Proteomes" id="UP000447355"/>
    </source>
</evidence>
<comment type="similarity">
    <text evidence="2">Belongs to the histone-like protein H-NS family.</text>
</comment>